<dbReference type="Gene3D" id="1.20.920.10">
    <property type="entry name" value="Bromodomain-like"/>
    <property type="match status" value="1"/>
</dbReference>
<name>W9RJL5_9ROSA</name>
<feature type="domain" description="NET" evidence="7">
    <location>
        <begin position="335"/>
        <end position="416"/>
    </location>
</feature>
<dbReference type="InterPro" id="IPR038336">
    <property type="entry name" value="NET_sf"/>
</dbReference>
<dbReference type="PRINTS" id="PR00503">
    <property type="entry name" value="BROMODOMAIN"/>
</dbReference>
<reference evidence="9" key="1">
    <citation type="submission" date="2013-01" db="EMBL/GenBank/DDBJ databases">
        <title>Draft Genome Sequence of a Mulberry Tree, Morus notabilis C.K. Schneid.</title>
        <authorList>
            <person name="He N."/>
            <person name="Zhao S."/>
        </authorList>
    </citation>
    <scope>NUCLEOTIDE SEQUENCE</scope>
</reference>
<organism evidence="8 9">
    <name type="scientific">Morus notabilis</name>
    <dbReference type="NCBI Taxonomy" id="981085"/>
    <lineage>
        <taxon>Eukaryota</taxon>
        <taxon>Viridiplantae</taxon>
        <taxon>Streptophyta</taxon>
        <taxon>Embryophyta</taxon>
        <taxon>Tracheophyta</taxon>
        <taxon>Spermatophyta</taxon>
        <taxon>Magnoliopsida</taxon>
        <taxon>eudicotyledons</taxon>
        <taxon>Gunneridae</taxon>
        <taxon>Pentapetalae</taxon>
        <taxon>rosids</taxon>
        <taxon>fabids</taxon>
        <taxon>Rosales</taxon>
        <taxon>Moraceae</taxon>
        <taxon>Moreae</taxon>
        <taxon>Morus</taxon>
    </lineage>
</organism>
<dbReference type="eggNOG" id="KOG1474">
    <property type="taxonomic scope" value="Eukaryota"/>
</dbReference>
<evidence type="ECO:0000256" key="3">
    <source>
        <dbReference type="ARBA" id="ARBA00023163"/>
    </source>
</evidence>
<feature type="region of interest" description="Disordered" evidence="5">
    <location>
        <begin position="412"/>
        <end position="473"/>
    </location>
</feature>
<feature type="compositionally biased region" description="Low complexity" evidence="5">
    <location>
        <begin position="434"/>
        <end position="448"/>
    </location>
</feature>
<feature type="domain" description="Bromo" evidence="6">
    <location>
        <begin position="58"/>
        <end position="109"/>
    </location>
</feature>
<accession>W9RJL5</accession>
<dbReference type="Gene3D" id="1.20.1270.220">
    <property type="match status" value="1"/>
</dbReference>
<dbReference type="PROSITE" id="PS51525">
    <property type="entry name" value="NET"/>
    <property type="match status" value="1"/>
</dbReference>
<evidence type="ECO:0000256" key="5">
    <source>
        <dbReference type="SAM" id="MobiDB-lite"/>
    </source>
</evidence>
<dbReference type="PANTHER" id="PTHR45926">
    <property type="entry name" value="OSJNBA0053K19.4 PROTEIN"/>
    <property type="match status" value="1"/>
</dbReference>
<evidence type="ECO:0000259" key="7">
    <source>
        <dbReference type="PROSITE" id="PS51525"/>
    </source>
</evidence>
<evidence type="ECO:0000256" key="4">
    <source>
        <dbReference type="PROSITE-ProRule" id="PRU00035"/>
    </source>
</evidence>
<proteinExistence type="predicted"/>
<dbReference type="Pfam" id="PF17035">
    <property type="entry name" value="BET"/>
    <property type="match status" value="1"/>
</dbReference>
<keyword evidence="2 4" id="KW-0103">Bromodomain</keyword>
<evidence type="ECO:0000256" key="1">
    <source>
        <dbReference type="ARBA" id="ARBA00023015"/>
    </source>
</evidence>
<dbReference type="InterPro" id="IPR036427">
    <property type="entry name" value="Bromodomain-like_sf"/>
</dbReference>
<sequence length="473" mass="51461">MDKPVSDAANDAIVSGYNNTGEVDTYNHCVDEISQKVERIEQKMDEIEQCTASTSKKQVIDKPMDFSTIKNQMDSRDGTGYKNVRQICADVRLVFKNAMKFNDEKSDVYDMAKTLPKKFDEKWLQLLPKVLEEEKRREAEVAEIKLMEQLAHEAAYAKVARDVSNELFPGEMAAKKMDALGERLESEVEEMKTTMEGRFFAMEDRFNNVEGRFNNLEEMLKKLMDLHANPLAAAGSLTPSTAAIDTAENSVRRGKGVAIGVEGTPGEVGSSLGVRPRVLFEEVGDGAEGGGLESPRLARREAAGRGRFAGAEGGPGEARLGGAFPGVGGGGGGWVTAGGGGLGKFSVEEKRRIGAALARMSPENLTTALEIVAESDPTLQPAAEVVNLDIDAQSESTLWRLKFFANDNLEGEGDGSGLASVDDDDNNREEDPSNDNNTNNIDNSNKNNNYKRKREISDAIAKAAKKKRQKPNS</sequence>
<dbReference type="EMBL" id="KE344733">
    <property type="protein sequence ID" value="EXB76650.1"/>
    <property type="molecule type" value="Genomic_DNA"/>
</dbReference>
<dbReference type="InterPro" id="IPR001487">
    <property type="entry name" value="Bromodomain"/>
</dbReference>
<feature type="compositionally biased region" description="Basic residues" evidence="5">
    <location>
        <begin position="463"/>
        <end position="473"/>
    </location>
</feature>
<protein>
    <submittedName>
        <fullName evidence="8">Transcription factor GTE1</fullName>
    </submittedName>
</protein>
<evidence type="ECO:0000259" key="6">
    <source>
        <dbReference type="PROSITE" id="PS50014"/>
    </source>
</evidence>
<keyword evidence="3" id="KW-0804">Transcription</keyword>
<dbReference type="SUPFAM" id="SSF47370">
    <property type="entry name" value="Bromodomain"/>
    <property type="match status" value="1"/>
</dbReference>
<dbReference type="Pfam" id="PF00439">
    <property type="entry name" value="Bromodomain"/>
    <property type="match status" value="1"/>
</dbReference>
<gene>
    <name evidence="8" type="ORF">L484_011495</name>
</gene>
<dbReference type="PROSITE" id="PS50014">
    <property type="entry name" value="BROMODOMAIN_2"/>
    <property type="match status" value="1"/>
</dbReference>
<evidence type="ECO:0000313" key="9">
    <source>
        <dbReference type="Proteomes" id="UP000030645"/>
    </source>
</evidence>
<evidence type="ECO:0000313" key="8">
    <source>
        <dbReference type="EMBL" id="EXB76650.1"/>
    </source>
</evidence>
<dbReference type="SMART" id="SM00297">
    <property type="entry name" value="BROMO"/>
    <property type="match status" value="1"/>
</dbReference>
<dbReference type="Proteomes" id="UP000030645">
    <property type="component" value="Unassembled WGS sequence"/>
</dbReference>
<dbReference type="InterPro" id="IPR027353">
    <property type="entry name" value="NET_dom"/>
</dbReference>
<dbReference type="AlphaFoldDB" id="W9RJL5"/>
<evidence type="ECO:0000256" key="2">
    <source>
        <dbReference type="ARBA" id="ARBA00023117"/>
    </source>
</evidence>
<keyword evidence="1" id="KW-0805">Transcription regulation</keyword>
<keyword evidence="9" id="KW-1185">Reference proteome</keyword>
<dbReference type="STRING" id="981085.W9RJL5"/>